<dbReference type="GO" id="GO:0016881">
    <property type="term" value="F:acid-amino acid ligase activity"/>
    <property type="evidence" value="ECO:0007669"/>
    <property type="project" value="TreeGrafter"/>
</dbReference>
<dbReference type="PANTHER" id="PTHR31901:SF44">
    <property type="entry name" value="INDOLE-3-ACETIC ACID-AMIDO SYNTHETASE GH3.6-RELATED"/>
    <property type="match status" value="1"/>
</dbReference>
<comment type="caution">
    <text evidence="1">The sequence shown here is derived from an EMBL/GenBank/DDBJ whole genome shotgun (WGS) entry which is preliminary data.</text>
</comment>
<dbReference type="PANTHER" id="PTHR31901">
    <property type="entry name" value="GH3 DOMAIN-CONTAINING PROTEIN"/>
    <property type="match status" value="1"/>
</dbReference>
<sequence>MTDVDVIEKLEDSFRDATRRQLETLSTILERNGGVSYLQPYLRGYNAPVDAATFRSVVPLSCYDDYADHISKLSDGVLEDDHGQPLLSVDPLLCFFYSSGTSSMKPKLIPCFDSKPGRAVSSLAHQGSAAILKRSFPPRSSANKVLGFLYAGNLTHTKGGFMAMAATAFPLYSNNPNASRFLSGYVSPKEVFLGTDVNQQMYCHLLCGLRHFDLIDGIRAPYAAGLIKAFALLETHWKKLSEDLENGVLRRGGSGKRFRGPRVQSRGRKTIIEILFKGGANVKSVTTGSMVQYWGRVRLLWWCVGYE</sequence>
<gene>
    <name evidence="1" type="ORF">Scaly_0312400</name>
</gene>
<organism evidence="1">
    <name type="scientific">Sesamum calycinum</name>
    <dbReference type="NCBI Taxonomy" id="2727403"/>
    <lineage>
        <taxon>Eukaryota</taxon>
        <taxon>Viridiplantae</taxon>
        <taxon>Streptophyta</taxon>
        <taxon>Embryophyta</taxon>
        <taxon>Tracheophyta</taxon>
        <taxon>Spermatophyta</taxon>
        <taxon>Magnoliopsida</taxon>
        <taxon>eudicotyledons</taxon>
        <taxon>Gunneridae</taxon>
        <taxon>Pentapetalae</taxon>
        <taxon>asterids</taxon>
        <taxon>lamiids</taxon>
        <taxon>Lamiales</taxon>
        <taxon>Pedaliaceae</taxon>
        <taxon>Sesamum</taxon>
    </lineage>
</organism>
<name>A0AAW2SD05_9LAMI</name>
<reference evidence="1" key="2">
    <citation type="journal article" date="2024" name="Plant">
        <title>Genomic evolution and insights into agronomic trait innovations of Sesamum species.</title>
        <authorList>
            <person name="Miao H."/>
            <person name="Wang L."/>
            <person name="Qu L."/>
            <person name="Liu H."/>
            <person name="Sun Y."/>
            <person name="Le M."/>
            <person name="Wang Q."/>
            <person name="Wei S."/>
            <person name="Zheng Y."/>
            <person name="Lin W."/>
            <person name="Duan Y."/>
            <person name="Cao H."/>
            <person name="Xiong S."/>
            <person name="Wang X."/>
            <person name="Wei L."/>
            <person name="Li C."/>
            <person name="Ma Q."/>
            <person name="Ju M."/>
            <person name="Zhao R."/>
            <person name="Li G."/>
            <person name="Mu C."/>
            <person name="Tian Q."/>
            <person name="Mei H."/>
            <person name="Zhang T."/>
            <person name="Gao T."/>
            <person name="Zhang H."/>
        </authorList>
    </citation>
    <scope>NUCLEOTIDE SEQUENCE</scope>
    <source>
        <strain evidence="1">KEN8</strain>
    </source>
</reference>
<proteinExistence type="predicted"/>
<dbReference type="EMBL" id="JACGWM010000002">
    <property type="protein sequence ID" value="KAL0389553.1"/>
    <property type="molecule type" value="Genomic_DNA"/>
</dbReference>
<accession>A0AAW2SD05</accession>
<reference evidence="1" key="1">
    <citation type="submission" date="2020-06" db="EMBL/GenBank/DDBJ databases">
        <authorList>
            <person name="Li T."/>
            <person name="Hu X."/>
            <person name="Zhang T."/>
            <person name="Song X."/>
            <person name="Zhang H."/>
            <person name="Dai N."/>
            <person name="Sheng W."/>
            <person name="Hou X."/>
            <person name="Wei L."/>
        </authorList>
    </citation>
    <scope>NUCLEOTIDE SEQUENCE</scope>
    <source>
        <strain evidence="1">KEN8</strain>
        <tissue evidence="1">Leaf</tissue>
    </source>
</reference>
<protein>
    <submittedName>
        <fullName evidence="1">Indole-3-acetic acid-amido synthetase GH3.6</fullName>
    </submittedName>
</protein>
<dbReference type="AlphaFoldDB" id="A0AAW2SD05"/>
<dbReference type="InterPro" id="IPR004993">
    <property type="entry name" value="GH3"/>
</dbReference>
<dbReference type="Pfam" id="PF03321">
    <property type="entry name" value="GH3"/>
    <property type="match status" value="1"/>
</dbReference>
<evidence type="ECO:0000313" key="1">
    <source>
        <dbReference type="EMBL" id="KAL0389553.1"/>
    </source>
</evidence>
<dbReference type="GO" id="GO:0005737">
    <property type="term" value="C:cytoplasm"/>
    <property type="evidence" value="ECO:0007669"/>
    <property type="project" value="TreeGrafter"/>
</dbReference>